<evidence type="ECO:0000313" key="2">
    <source>
        <dbReference type="Proteomes" id="UP000664940"/>
    </source>
</evidence>
<organism evidence="1 2">
    <name type="scientific">Phyllostomus discolor</name>
    <name type="common">pale spear-nosed bat</name>
    <dbReference type="NCBI Taxonomy" id="89673"/>
    <lineage>
        <taxon>Eukaryota</taxon>
        <taxon>Metazoa</taxon>
        <taxon>Chordata</taxon>
        <taxon>Craniata</taxon>
        <taxon>Vertebrata</taxon>
        <taxon>Euteleostomi</taxon>
        <taxon>Mammalia</taxon>
        <taxon>Eutheria</taxon>
        <taxon>Laurasiatheria</taxon>
        <taxon>Chiroptera</taxon>
        <taxon>Yangochiroptera</taxon>
        <taxon>Phyllostomidae</taxon>
        <taxon>Phyllostominae</taxon>
        <taxon>Phyllostomus</taxon>
    </lineage>
</organism>
<accession>A0A834DNK8</accession>
<gene>
    <name evidence="1" type="ORF">HJG60_008608</name>
</gene>
<evidence type="ECO:0000313" key="1">
    <source>
        <dbReference type="EMBL" id="KAF6084337.1"/>
    </source>
</evidence>
<name>A0A834DNK8_9CHIR</name>
<reference evidence="1 2" key="1">
    <citation type="journal article" date="2020" name="Nature">
        <title>Six reference-quality genomes reveal evolution of bat adaptations.</title>
        <authorList>
            <person name="Jebb D."/>
            <person name="Huang Z."/>
            <person name="Pippel M."/>
            <person name="Hughes G.M."/>
            <person name="Lavrichenko K."/>
            <person name="Devanna P."/>
            <person name="Winkler S."/>
            <person name="Jermiin L.S."/>
            <person name="Skirmuntt E.C."/>
            <person name="Katzourakis A."/>
            <person name="Burkitt-Gray L."/>
            <person name="Ray D.A."/>
            <person name="Sullivan K.A.M."/>
            <person name="Roscito J.G."/>
            <person name="Kirilenko B.M."/>
            <person name="Davalos L.M."/>
            <person name="Corthals A.P."/>
            <person name="Power M.L."/>
            <person name="Jones G."/>
            <person name="Ransome R.D."/>
            <person name="Dechmann D.K.N."/>
            <person name="Locatelli A.G."/>
            <person name="Puechmaille S.J."/>
            <person name="Fedrigo O."/>
            <person name="Jarvis E.D."/>
            <person name="Hiller M."/>
            <person name="Vernes S.C."/>
            <person name="Myers E.W."/>
            <person name="Teeling E.C."/>
        </authorList>
    </citation>
    <scope>NUCLEOTIDE SEQUENCE [LARGE SCALE GENOMIC DNA]</scope>
    <source>
        <strain evidence="1">Bat1K_MPI-CBG_1</strain>
    </source>
</reference>
<sequence length="139" mass="15065">MWERGQRGNLPLLLAGFQSLPPLSTSKLGLSGADSQVGVFVYILGFCGSCERTVPWYWEILLPPQHPQIVSVRGFEALFSCTETLSCSVCLTPKLFLPVYLLINVGPLVPPTTVMPYGPAATSPAPVLLLQPCQECFPS</sequence>
<dbReference type="AlphaFoldDB" id="A0A834DNK8"/>
<dbReference type="EMBL" id="JABVXQ010000012">
    <property type="protein sequence ID" value="KAF6084337.1"/>
    <property type="molecule type" value="Genomic_DNA"/>
</dbReference>
<dbReference type="Proteomes" id="UP000664940">
    <property type="component" value="Unassembled WGS sequence"/>
</dbReference>
<comment type="caution">
    <text evidence="1">The sequence shown here is derived from an EMBL/GenBank/DDBJ whole genome shotgun (WGS) entry which is preliminary data.</text>
</comment>
<protein>
    <submittedName>
        <fullName evidence="1">Uncharacterized protein</fullName>
    </submittedName>
</protein>
<proteinExistence type="predicted"/>